<evidence type="ECO:0000313" key="1">
    <source>
        <dbReference type="EMBL" id="MBW0531264.1"/>
    </source>
</evidence>
<dbReference type="PANTHER" id="PTHR24559">
    <property type="entry name" value="TRANSPOSON TY3-I GAG-POL POLYPROTEIN"/>
    <property type="match status" value="1"/>
</dbReference>
<dbReference type="Gene3D" id="3.30.70.270">
    <property type="match status" value="1"/>
</dbReference>
<dbReference type="Proteomes" id="UP000765509">
    <property type="component" value="Unassembled WGS sequence"/>
</dbReference>
<organism evidence="1 2">
    <name type="scientific">Austropuccinia psidii MF-1</name>
    <dbReference type="NCBI Taxonomy" id="1389203"/>
    <lineage>
        <taxon>Eukaryota</taxon>
        <taxon>Fungi</taxon>
        <taxon>Dikarya</taxon>
        <taxon>Basidiomycota</taxon>
        <taxon>Pucciniomycotina</taxon>
        <taxon>Pucciniomycetes</taxon>
        <taxon>Pucciniales</taxon>
        <taxon>Sphaerophragmiaceae</taxon>
        <taxon>Austropuccinia</taxon>
    </lineage>
</organism>
<dbReference type="InterPro" id="IPR043128">
    <property type="entry name" value="Rev_trsase/Diguanyl_cyclase"/>
</dbReference>
<dbReference type="InterPro" id="IPR053134">
    <property type="entry name" value="RNA-dir_DNA_polymerase"/>
</dbReference>
<protein>
    <submittedName>
        <fullName evidence="1">Uncharacterized protein</fullName>
    </submittedName>
</protein>
<keyword evidence="2" id="KW-1185">Reference proteome</keyword>
<dbReference type="PANTHER" id="PTHR24559:SF436">
    <property type="entry name" value="RNA-DIRECTED DNA POLYMERASE HOMOLOG"/>
    <property type="match status" value="1"/>
</dbReference>
<dbReference type="AlphaFoldDB" id="A0A9Q3IA20"/>
<dbReference type="EMBL" id="AVOT02036700">
    <property type="protein sequence ID" value="MBW0531264.1"/>
    <property type="molecule type" value="Genomic_DNA"/>
</dbReference>
<gene>
    <name evidence="1" type="ORF">O181_070979</name>
</gene>
<dbReference type="Gene3D" id="3.10.10.10">
    <property type="entry name" value="HIV Type 1 Reverse Transcriptase, subunit A, domain 1"/>
    <property type="match status" value="1"/>
</dbReference>
<name>A0A9Q3IA20_9BASI</name>
<proteinExistence type="predicted"/>
<reference evidence="1" key="1">
    <citation type="submission" date="2021-03" db="EMBL/GenBank/DDBJ databases">
        <title>Draft genome sequence of rust myrtle Austropuccinia psidii MF-1, a brazilian biotype.</title>
        <authorList>
            <person name="Quecine M.C."/>
            <person name="Pachon D.M.R."/>
            <person name="Bonatelli M.L."/>
            <person name="Correr F.H."/>
            <person name="Franceschini L.M."/>
            <person name="Leite T.F."/>
            <person name="Margarido G.R.A."/>
            <person name="Almeida C.A."/>
            <person name="Ferrarezi J.A."/>
            <person name="Labate C.A."/>
        </authorList>
    </citation>
    <scope>NUCLEOTIDE SEQUENCE</scope>
    <source>
        <strain evidence="1">MF-1</strain>
    </source>
</reference>
<evidence type="ECO:0000313" key="2">
    <source>
        <dbReference type="Proteomes" id="UP000765509"/>
    </source>
</evidence>
<sequence>MSEFMIQRKILRQCGCDLEHAVKNRTTGKSSTEDIINITEEVTTRTRIGSSRRKITVSKVSPVNSEVEKFKSEQLNEAKISHHLTDKQESELPDLLYNHIEAFASDKEPLGEIIGHEVDIILNIERPYPQVLRRPAYPESPKSRESLEIHIKELLDLGVIRKVGHNVEVEITTPVIVAWNNGRSRIVGDLRAVNTYTVPDRYPIPKIQISFTQISQAVYISTMDALEGFNQTVVTPRARKSL</sequence>
<dbReference type="InterPro" id="IPR043502">
    <property type="entry name" value="DNA/RNA_pol_sf"/>
</dbReference>
<dbReference type="SUPFAM" id="SSF56672">
    <property type="entry name" value="DNA/RNA polymerases"/>
    <property type="match status" value="1"/>
</dbReference>
<accession>A0A9Q3IA20</accession>
<comment type="caution">
    <text evidence="1">The sequence shown here is derived from an EMBL/GenBank/DDBJ whole genome shotgun (WGS) entry which is preliminary data.</text>
</comment>